<dbReference type="Proteomes" id="UP000432089">
    <property type="component" value="Unassembled WGS sequence"/>
</dbReference>
<accession>A0A7V7TVN1</accession>
<protein>
    <submittedName>
        <fullName evidence="3">Copper chaperone PCu(A)C</fullName>
    </submittedName>
</protein>
<gene>
    <name evidence="3" type="ORF">F6X38_16985</name>
</gene>
<dbReference type="EMBL" id="VZDO01000014">
    <property type="protein sequence ID" value="KAB0678116.1"/>
    <property type="molecule type" value="Genomic_DNA"/>
</dbReference>
<evidence type="ECO:0000256" key="1">
    <source>
        <dbReference type="SAM" id="MobiDB-lite"/>
    </source>
</evidence>
<reference evidence="3 4" key="1">
    <citation type="submission" date="2019-09" db="EMBL/GenBank/DDBJ databases">
        <title>YIM 132180 draft genome.</title>
        <authorList>
            <person name="Zhang K."/>
        </authorList>
    </citation>
    <scope>NUCLEOTIDE SEQUENCE [LARGE SCALE GENOMIC DNA]</scope>
    <source>
        <strain evidence="3 4">YIM 132180</strain>
    </source>
</reference>
<dbReference type="AlphaFoldDB" id="A0A7V7TVN1"/>
<dbReference type="PANTHER" id="PTHR36302">
    <property type="entry name" value="BLR7088 PROTEIN"/>
    <property type="match status" value="1"/>
</dbReference>
<evidence type="ECO:0000256" key="2">
    <source>
        <dbReference type="SAM" id="SignalP"/>
    </source>
</evidence>
<dbReference type="SUPFAM" id="SSF110087">
    <property type="entry name" value="DR1885-like metal-binding protein"/>
    <property type="match status" value="1"/>
</dbReference>
<name>A0A7V7TVN1_9HYPH</name>
<dbReference type="PANTHER" id="PTHR36302:SF1">
    <property type="entry name" value="COPPER CHAPERONE PCU(A)C"/>
    <property type="match status" value="1"/>
</dbReference>
<dbReference type="InterPro" id="IPR007410">
    <property type="entry name" value="LpqE-like"/>
</dbReference>
<feature type="signal peptide" evidence="2">
    <location>
        <begin position="1"/>
        <end position="22"/>
    </location>
</feature>
<dbReference type="Pfam" id="PF04314">
    <property type="entry name" value="PCuAC"/>
    <property type="match status" value="1"/>
</dbReference>
<keyword evidence="4" id="KW-1185">Reference proteome</keyword>
<evidence type="ECO:0000313" key="4">
    <source>
        <dbReference type="Proteomes" id="UP000432089"/>
    </source>
</evidence>
<dbReference type="InterPro" id="IPR036182">
    <property type="entry name" value="PCuAC_sf"/>
</dbReference>
<feature type="chain" id="PRO_5031377140" evidence="2">
    <location>
        <begin position="23"/>
        <end position="173"/>
    </location>
</feature>
<sequence length="173" mass="17973">MLRNTRLVAAVAFLAAVFAPFAASSHEFKVGSIVVGHPWSRATPPAAKTGGGYLTLTNGGTSDDRLLSARSPAAPDVQIHEMKVENGVMTMRRLENGLPVPAGQEVALKPGASHLMLIGLRQPLKAGDSVPLTLVFEKAGAVDVTLKVEKLGAPEPGAAGGKDNMQGMEGMTH</sequence>
<comment type="caution">
    <text evidence="3">The sequence shown here is derived from an EMBL/GenBank/DDBJ whole genome shotgun (WGS) entry which is preliminary data.</text>
</comment>
<keyword evidence="2" id="KW-0732">Signal</keyword>
<feature type="region of interest" description="Disordered" evidence="1">
    <location>
        <begin position="153"/>
        <end position="173"/>
    </location>
</feature>
<dbReference type="RefSeq" id="WP_150971688.1">
    <property type="nucleotide sequence ID" value="NZ_VZDO01000014.1"/>
</dbReference>
<dbReference type="InterPro" id="IPR058248">
    <property type="entry name" value="Lxx211020-like"/>
</dbReference>
<proteinExistence type="predicted"/>
<organism evidence="3 4">
    <name type="scientific">Plantimonas leprariae</name>
    <dbReference type="NCBI Taxonomy" id="2615207"/>
    <lineage>
        <taxon>Bacteria</taxon>
        <taxon>Pseudomonadati</taxon>
        <taxon>Pseudomonadota</taxon>
        <taxon>Alphaproteobacteria</taxon>
        <taxon>Hyphomicrobiales</taxon>
        <taxon>Aurantimonadaceae</taxon>
        <taxon>Plantimonas</taxon>
    </lineage>
</organism>
<evidence type="ECO:0000313" key="3">
    <source>
        <dbReference type="EMBL" id="KAB0678116.1"/>
    </source>
</evidence>
<dbReference type="Gene3D" id="2.60.40.1890">
    <property type="entry name" value="PCu(A)C copper chaperone"/>
    <property type="match status" value="1"/>
</dbReference>